<feature type="transmembrane region" description="Helical" evidence="7">
    <location>
        <begin position="424"/>
        <end position="443"/>
    </location>
</feature>
<feature type="transmembrane region" description="Helical" evidence="7">
    <location>
        <begin position="530"/>
        <end position="552"/>
    </location>
</feature>
<feature type="transmembrane region" description="Helical" evidence="7">
    <location>
        <begin position="608"/>
        <end position="637"/>
    </location>
</feature>
<feature type="domain" description="ABC transporter" evidence="8">
    <location>
        <begin position="1"/>
        <end position="133"/>
    </location>
</feature>
<dbReference type="AlphaFoldDB" id="A0A7R9LTD6"/>
<organism evidence="10">
    <name type="scientific">Oppiella nova</name>
    <dbReference type="NCBI Taxonomy" id="334625"/>
    <lineage>
        <taxon>Eukaryota</taxon>
        <taxon>Metazoa</taxon>
        <taxon>Ecdysozoa</taxon>
        <taxon>Arthropoda</taxon>
        <taxon>Chelicerata</taxon>
        <taxon>Arachnida</taxon>
        <taxon>Acari</taxon>
        <taxon>Acariformes</taxon>
        <taxon>Sarcoptiformes</taxon>
        <taxon>Oribatida</taxon>
        <taxon>Brachypylina</taxon>
        <taxon>Oppioidea</taxon>
        <taxon>Oppiidae</taxon>
        <taxon>Oppiella</taxon>
    </lineage>
</organism>
<accession>A0A7R9LTD6</accession>
<evidence type="ECO:0000313" key="10">
    <source>
        <dbReference type="EMBL" id="CAD7647390.1"/>
    </source>
</evidence>
<sequence length="776" mass="87136">MGPSGAGKTTLLKCINMRSNSGLTSDTQIFVNKYTDLRTCFIMQSSDEHLFLGLTVSYAQTGQSLLCLDVCPENECEMSGSTLTDCLDPSDKKGNFDHNLNVRKILCELLLEDCADNSVQTCSGGEQKRLSVGLELILCELLLEDCADNSVQTCSGGEQKRLSVGLELVQQMKPNLLCIDEPTSGLDSNASEMVIQCLKQLSERHRMAIVTSIHQPNSLLLSMFDELYVLSKGGHCVFTGPPNLLRGHLLRCGITCAEDVLPIELLLKISSKFPNAIFNNGNHINSDESVQTLVIEGNEIDRLIQISYQPSEQFRDDCLRSGRLSKTIDKQTKYFHLIHFYYLLMRGITCFVRYQWRVTAALSSFAIVVSFFLLYLYGTDIGQENGCLNLFTSNQTLSMPASLEQALNILSQESKVSLNLKCQFFAIAFLQFVSMACTILVFPSEVRIFLNEHHNKWYSTSSYFWSKYMVEIPISVLISYIYSFIIYYGTGQLDQTFRYVYFTLITACGMIIANSAGYLMGILFAHNYQVATTSGVAVFLVLVLLSGFFVPLTIQHSIVRGSSYLSFIKLTFESILISIYGFDRCDDSQMPILLHQLKLDDSQMKGNLYWILGLLGFLGIWYSLASLIFISLSNCFLRFRHMMSSSNSTLSASNISLPSMKTLRVFRDLVFSGVSNIHISQQLLPPVQTHDVLLQQHPLCLQHIPALNEVFMHFLILSVQFILHILELNSIISDLVMRSDFAITGIILTFVSNSFIVTKSISFNPCPTGDIKYRHA</sequence>
<evidence type="ECO:0000313" key="11">
    <source>
        <dbReference type="Proteomes" id="UP000728032"/>
    </source>
</evidence>
<dbReference type="GO" id="GO:0005886">
    <property type="term" value="C:plasma membrane"/>
    <property type="evidence" value="ECO:0007669"/>
    <property type="project" value="TreeGrafter"/>
</dbReference>
<dbReference type="PANTHER" id="PTHR48041">
    <property type="entry name" value="ABC TRANSPORTER G FAMILY MEMBER 28"/>
    <property type="match status" value="1"/>
</dbReference>
<feature type="transmembrane region" description="Helical" evidence="7">
    <location>
        <begin position="499"/>
        <end position="524"/>
    </location>
</feature>
<keyword evidence="4 7" id="KW-0812">Transmembrane</keyword>
<keyword evidence="3" id="KW-0813">Transport</keyword>
<feature type="transmembrane region" description="Helical" evidence="7">
    <location>
        <begin position="463"/>
        <end position="487"/>
    </location>
</feature>
<feature type="transmembrane region" description="Helical" evidence="7">
    <location>
        <begin position="360"/>
        <end position="378"/>
    </location>
</feature>
<name>A0A7R9LTD6_9ACAR</name>
<dbReference type="PANTHER" id="PTHR48041:SF78">
    <property type="entry name" value="ABC TRANSPORTER EXPRESSED IN TRACHEA, ISOFORM A"/>
    <property type="match status" value="1"/>
</dbReference>
<dbReference type="SUPFAM" id="SSF52540">
    <property type="entry name" value="P-loop containing nucleoside triphosphate hydrolases"/>
    <property type="match status" value="1"/>
</dbReference>
<keyword evidence="5 7" id="KW-1133">Transmembrane helix</keyword>
<feature type="domain" description="ABC-2 type transporter transmembrane" evidence="9">
    <location>
        <begin position="340"/>
        <end position="579"/>
    </location>
</feature>
<dbReference type="GO" id="GO:0005524">
    <property type="term" value="F:ATP binding"/>
    <property type="evidence" value="ECO:0007669"/>
    <property type="project" value="InterPro"/>
</dbReference>
<evidence type="ECO:0000256" key="6">
    <source>
        <dbReference type="ARBA" id="ARBA00023136"/>
    </source>
</evidence>
<gene>
    <name evidence="10" type="ORF">ONB1V03_LOCUS6224</name>
</gene>
<evidence type="ECO:0000256" key="7">
    <source>
        <dbReference type="SAM" id="Phobius"/>
    </source>
</evidence>
<feature type="transmembrane region" description="Helical" evidence="7">
    <location>
        <begin position="564"/>
        <end position="582"/>
    </location>
</feature>
<proteinExistence type="inferred from homology"/>
<evidence type="ECO:0000259" key="9">
    <source>
        <dbReference type="Pfam" id="PF01061"/>
    </source>
</evidence>
<reference evidence="10" key="1">
    <citation type="submission" date="2020-11" db="EMBL/GenBank/DDBJ databases">
        <authorList>
            <person name="Tran Van P."/>
        </authorList>
    </citation>
    <scope>NUCLEOTIDE SEQUENCE</scope>
</reference>
<evidence type="ECO:0000256" key="2">
    <source>
        <dbReference type="ARBA" id="ARBA00005814"/>
    </source>
</evidence>
<evidence type="ECO:0000256" key="4">
    <source>
        <dbReference type="ARBA" id="ARBA00022692"/>
    </source>
</evidence>
<comment type="similarity">
    <text evidence="2">Belongs to the ABC transporter superfamily. ABCG family. Eye pigment precursor importer (TC 3.A.1.204) subfamily.</text>
</comment>
<dbReference type="GO" id="GO:0140359">
    <property type="term" value="F:ABC-type transporter activity"/>
    <property type="evidence" value="ECO:0007669"/>
    <property type="project" value="InterPro"/>
</dbReference>
<dbReference type="OrthoDB" id="6511663at2759"/>
<dbReference type="InterPro" id="IPR017871">
    <property type="entry name" value="ABC_transporter-like_CS"/>
</dbReference>
<dbReference type="Gene3D" id="3.40.50.300">
    <property type="entry name" value="P-loop containing nucleotide triphosphate hydrolases"/>
    <property type="match status" value="2"/>
</dbReference>
<dbReference type="InterPro" id="IPR013525">
    <property type="entry name" value="ABC2_TM"/>
</dbReference>
<dbReference type="InterPro" id="IPR027417">
    <property type="entry name" value="P-loop_NTPase"/>
</dbReference>
<comment type="subcellular location">
    <subcellularLocation>
        <location evidence="1">Membrane</location>
        <topology evidence="1">Multi-pass membrane protein</topology>
    </subcellularLocation>
</comment>
<dbReference type="GO" id="GO:0016887">
    <property type="term" value="F:ATP hydrolysis activity"/>
    <property type="evidence" value="ECO:0007669"/>
    <property type="project" value="InterPro"/>
</dbReference>
<dbReference type="PROSITE" id="PS00211">
    <property type="entry name" value="ABC_TRANSPORTER_1"/>
    <property type="match status" value="2"/>
</dbReference>
<dbReference type="Pfam" id="PF01061">
    <property type="entry name" value="ABC2_membrane"/>
    <property type="match status" value="1"/>
</dbReference>
<keyword evidence="11" id="KW-1185">Reference proteome</keyword>
<evidence type="ECO:0000256" key="3">
    <source>
        <dbReference type="ARBA" id="ARBA00022448"/>
    </source>
</evidence>
<evidence type="ECO:0000259" key="8">
    <source>
        <dbReference type="Pfam" id="PF00005"/>
    </source>
</evidence>
<dbReference type="Pfam" id="PF00005">
    <property type="entry name" value="ABC_tran"/>
    <property type="match status" value="1"/>
</dbReference>
<dbReference type="InterPro" id="IPR003439">
    <property type="entry name" value="ABC_transporter-like_ATP-bd"/>
</dbReference>
<dbReference type="Proteomes" id="UP000728032">
    <property type="component" value="Unassembled WGS sequence"/>
</dbReference>
<dbReference type="EMBL" id="CAJPVJ010002730">
    <property type="protein sequence ID" value="CAG2166709.1"/>
    <property type="molecule type" value="Genomic_DNA"/>
</dbReference>
<evidence type="ECO:0000256" key="1">
    <source>
        <dbReference type="ARBA" id="ARBA00004141"/>
    </source>
</evidence>
<evidence type="ECO:0000256" key="5">
    <source>
        <dbReference type="ARBA" id="ARBA00022989"/>
    </source>
</evidence>
<keyword evidence="6 7" id="KW-0472">Membrane</keyword>
<dbReference type="EMBL" id="OC917555">
    <property type="protein sequence ID" value="CAD7647390.1"/>
    <property type="molecule type" value="Genomic_DNA"/>
</dbReference>
<evidence type="ECO:0008006" key="12">
    <source>
        <dbReference type="Google" id="ProtNLM"/>
    </source>
</evidence>
<dbReference type="InterPro" id="IPR050352">
    <property type="entry name" value="ABCG_transporters"/>
</dbReference>
<protein>
    <recommendedName>
        <fullName evidence="12">ABC transporter domain-containing protein</fullName>
    </recommendedName>
</protein>